<dbReference type="Gene3D" id="3.40.50.1360">
    <property type="match status" value="1"/>
</dbReference>
<dbReference type="GO" id="GO:0006043">
    <property type="term" value="P:glucosamine catabolic process"/>
    <property type="evidence" value="ECO:0007669"/>
    <property type="project" value="TreeGrafter"/>
</dbReference>
<dbReference type="PANTHER" id="PTHR11280:SF5">
    <property type="entry name" value="GLUCOSAMINE-6-PHOSPHATE ISOMERASE"/>
    <property type="match status" value="1"/>
</dbReference>
<gene>
    <name evidence="9" type="ORF">EW146_g6809</name>
    <name evidence="8" type="ORF">EW146_g8645</name>
</gene>
<evidence type="ECO:0000313" key="10">
    <source>
        <dbReference type="Proteomes" id="UP000310158"/>
    </source>
</evidence>
<dbReference type="EMBL" id="SGPL01000620">
    <property type="protein sequence ID" value="THH09583.1"/>
    <property type="molecule type" value="Genomic_DNA"/>
</dbReference>
<evidence type="ECO:0000256" key="3">
    <source>
        <dbReference type="ARBA" id="ARBA00022801"/>
    </source>
</evidence>
<dbReference type="EMBL" id="SGPL01000357">
    <property type="protein sequence ID" value="THH13396.1"/>
    <property type="molecule type" value="Genomic_DNA"/>
</dbReference>
<dbReference type="SUPFAM" id="SSF100950">
    <property type="entry name" value="NagB/RpiA/CoA transferase-like"/>
    <property type="match status" value="1"/>
</dbReference>
<evidence type="ECO:0000256" key="4">
    <source>
        <dbReference type="ARBA" id="ARBA00023277"/>
    </source>
</evidence>
<evidence type="ECO:0000256" key="6">
    <source>
        <dbReference type="RuleBase" id="RU361197"/>
    </source>
</evidence>
<keyword evidence="3 6" id="KW-0378">Hydrolase</keyword>
<comment type="caution">
    <text evidence="8">The sequence shown here is derived from an EMBL/GenBank/DDBJ whole genome shotgun (WGS) entry which is preliminary data.</text>
</comment>
<dbReference type="GO" id="GO:0042802">
    <property type="term" value="F:identical protein binding"/>
    <property type="evidence" value="ECO:0007669"/>
    <property type="project" value="TreeGrafter"/>
</dbReference>
<organism evidence="8 10">
    <name type="scientific">Bondarzewia mesenterica</name>
    <dbReference type="NCBI Taxonomy" id="1095465"/>
    <lineage>
        <taxon>Eukaryota</taxon>
        <taxon>Fungi</taxon>
        <taxon>Dikarya</taxon>
        <taxon>Basidiomycota</taxon>
        <taxon>Agaricomycotina</taxon>
        <taxon>Agaricomycetes</taxon>
        <taxon>Russulales</taxon>
        <taxon>Bondarzewiaceae</taxon>
        <taxon>Bondarzewia</taxon>
    </lineage>
</organism>
<comment type="catalytic activity">
    <reaction evidence="1 6">
        <text>alpha-D-glucosamine 6-phosphate + H2O = beta-D-fructose 6-phosphate + NH4(+)</text>
        <dbReference type="Rhea" id="RHEA:12172"/>
        <dbReference type="ChEBI" id="CHEBI:15377"/>
        <dbReference type="ChEBI" id="CHEBI:28938"/>
        <dbReference type="ChEBI" id="CHEBI:57634"/>
        <dbReference type="ChEBI" id="CHEBI:75989"/>
        <dbReference type="EC" id="3.5.99.6"/>
    </reaction>
</comment>
<dbReference type="Pfam" id="PF01182">
    <property type="entry name" value="Glucosamine_iso"/>
    <property type="match status" value="1"/>
</dbReference>
<reference evidence="8 10" key="1">
    <citation type="submission" date="2019-02" db="EMBL/GenBank/DDBJ databases">
        <title>Genome sequencing of the rare red list fungi Bondarzewia mesenterica.</title>
        <authorList>
            <person name="Buettner E."/>
            <person name="Kellner H."/>
        </authorList>
    </citation>
    <scope>NUCLEOTIDE SEQUENCE [LARGE SCALE GENOMIC DNA]</scope>
    <source>
        <strain evidence="8 10">DSM 108281</strain>
    </source>
</reference>
<name>A0A4V3XDG2_9AGAM</name>
<protein>
    <recommendedName>
        <fullName evidence="6">Glucosamine-6-phosphate isomerase</fullName>
        <ecNumber evidence="6">3.5.99.6</ecNumber>
    </recommendedName>
    <alternativeName>
        <fullName evidence="6">Glucosamine-6-phosphate isomerase</fullName>
    </alternativeName>
</protein>
<dbReference type="InterPro" id="IPR018321">
    <property type="entry name" value="Glucosamine6P_isomerase_CS"/>
</dbReference>
<dbReference type="InterPro" id="IPR037171">
    <property type="entry name" value="NagB/RpiA_transferase-like"/>
</dbReference>
<evidence type="ECO:0000256" key="2">
    <source>
        <dbReference type="ARBA" id="ARBA00005526"/>
    </source>
</evidence>
<dbReference type="Proteomes" id="UP000310158">
    <property type="component" value="Unassembled WGS sequence"/>
</dbReference>
<dbReference type="PANTHER" id="PTHR11280">
    <property type="entry name" value="GLUCOSAMINE-6-PHOSPHATE ISOMERASE"/>
    <property type="match status" value="1"/>
</dbReference>
<accession>A0A4V3XDG2</accession>
<evidence type="ECO:0000313" key="9">
    <source>
        <dbReference type="EMBL" id="THH13396.1"/>
    </source>
</evidence>
<dbReference type="PROSITE" id="PS01161">
    <property type="entry name" value="GLC_GALNAC_ISOMERASE"/>
    <property type="match status" value="1"/>
</dbReference>
<dbReference type="OrthoDB" id="7663298at2759"/>
<dbReference type="GO" id="GO:0004342">
    <property type="term" value="F:glucosamine-6-phosphate deaminase activity"/>
    <property type="evidence" value="ECO:0007669"/>
    <property type="project" value="UniProtKB-UniRule"/>
</dbReference>
<dbReference type="GO" id="GO:0006046">
    <property type="term" value="P:N-acetylglucosamine catabolic process"/>
    <property type="evidence" value="ECO:0007669"/>
    <property type="project" value="TreeGrafter"/>
</dbReference>
<dbReference type="HAMAP" id="MF_01241">
    <property type="entry name" value="GlcN6P_deamin"/>
    <property type="match status" value="1"/>
</dbReference>
<feature type="domain" description="Glucosamine/galactosamine-6-phosphate isomerase" evidence="7">
    <location>
        <begin position="8"/>
        <end position="217"/>
    </location>
</feature>
<evidence type="ECO:0000259" key="7">
    <source>
        <dbReference type="Pfam" id="PF01182"/>
    </source>
</evidence>
<dbReference type="InterPro" id="IPR004547">
    <property type="entry name" value="Glucosamine6P_isomerase"/>
</dbReference>
<dbReference type="AlphaFoldDB" id="A0A4V3XDG2"/>
<proteinExistence type="inferred from homology"/>
<dbReference type="GO" id="GO:0005975">
    <property type="term" value="P:carbohydrate metabolic process"/>
    <property type="evidence" value="ECO:0007669"/>
    <property type="project" value="InterPro"/>
</dbReference>
<dbReference type="GO" id="GO:0019262">
    <property type="term" value="P:N-acetylneuraminate catabolic process"/>
    <property type="evidence" value="ECO:0007669"/>
    <property type="project" value="TreeGrafter"/>
</dbReference>
<comment type="similarity">
    <text evidence="2 6">Belongs to the glucosamine/galactosamine-6-phosphate isomerase family.</text>
</comment>
<dbReference type="FunFam" id="3.40.50.1360:FF:000002">
    <property type="entry name" value="Glucosamine-6-phosphate deaminase"/>
    <property type="match status" value="1"/>
</dbReference>
<comment type="function">
    <text evidence="5">Catalyzes the reversible conversion of alpha-D-glucosamine 6-phosphate (GlcN-6P) into beta-D-fructose 6-phosphate (Fru-6P) and ammonium ion, a regulatory reaction step in de novo uridine diphosphate-N-acetyl-alpha-D-glucosamine (UDP-GlcNAc) biosynthesis via hexosamine pathway.</text>
</comment>
<dbReference type="GO" id="GO:0005829">
    <property type="term" value="C:cytosol"/>
    <property type="evidence" value="ECO:0007669"/>
    <property type="project" value="UniProtKB-ARBA"/>
</dbReference>
<dbReference type="InterPro" id="IPR006148">
    <property type="entry name" value="Glc/Gal-6P_isomerase"/>
</dbReference>
<keyword evidence="4 6" id="KW-0119">Carbohydrate metabolism</keyword>
<dbReference type="NCBIfam" id="TIGR00502">
    <property type="entry name" value="nagB"/>
    <property type="match status" value="1"/>
</dbReference>
<evidence type="ECO:0000256" key="1">
    <source>
        <dbReference type="ARBA" id="ARBA00000644"/>
    </source>
</evidence>
<dbReference type="CDD" id="cd01399">
    <property type="entry name" value="GlcN6P_deaminase"/>
    <property type="match status" value="1"/>
</dbReference>
<keyword evidence="10" id="KW-1185">Reference proteome</keyword>
<evidence type="ECO:0000313" key="8">
    <source>
        <dbReference type="EMBL" id="THH09583.1"/>
    </source>
</evidence>
<dbReference type="EC" id="3.5.99.6" evidence="6"/>
<sequence>MRLIIRDDPSAVGDYIANYIAKRINNFKPTAEKPFVLGLPTGSSPIPTYKALIKLVKDGKLSFKHVVTFNMDEYVGLPKEHSESYHTFMFREFFSHVDIPPEQVNILDGNAKDLIGECNKYEARIKARGGIELFLGGIGEDGHIAFNEPGSSLASRTRIKTLAYDTIHANARFFNNDIAAVPRMALTVGVGTVLEAREVVVVVTGQRKSLALSKAIDLEIAEEGVNHLWTLSALQMHPWALIVVDEDATAELHVKTVKYFKSIERVQDEVEQRHAELRAQGLPEGDQQVGSME</sequence>
<evidence type="ECO:0000256" key="5">
    <source>
        <dbReference type="ARBA" id="ARBA00049961"/>
    </source>
</evidence>